<proteinExistence type="inferred from homology"/>
<dbReference type="RefSeq" id="WP_246388069.1">
    <property type="nucleotide sequence ID" value="NZ_JACHGO010000005.1"/>
</dbReference>
<evidence type="ECO:0000259" key="4">
    <source>
        <dbReference type="Pfam" id="PF08241"/>
    </source>
</evidence>
<evidence type="ECO:0000256" key="3">
    <source>
        <dbReference type="ARBA" id="ARBA00022679"/>
    </source>
</evidence>
<dbReference type="InterPro" id="IPR029063">
    <property type="entry name" value="SAM-dependent_MTases_sf"/>
</dbReference>
<evidence type="ECO:0000313" key="5">
    <source>
        <dbReference type="EMBL" id="MBB5143690.1"/>
    </source>
</evidence>
<keyword evidence="3" id="KW-0808">Transferase</keyword>
<evidence type="ECO:0000256" key="2">
    <source>
        <dbReference type="ARBA" id="ARBA00022603"/>
    </source>
</evidence>
<protein>
    <submittedName>
        <fullName evidence="5">Ubiquinone/menaquinone biosynthesis C-methylase UbiE</fullName>
    </submittedName>
</protein>
<dbReference type="AlphaFoldDB" id="A0A7W8FGD8"/>
<dbReference type="GO" id="GO:0008757">
    <property type="term" value="F:S-adenosylmethionine-dependent methyltransferase activity"/>
    <property type="evidence" value="ECO:0007669"/>
    <property type="project" value="InterPro"/>
</dbReference>
<keyword evidence="5" id="KW-0830">Ubiquinone</keyword>
<dbReference type="PANTHER" id="PTHR44942:SF4">
    <property type="entry name" value="METHYLTRANSFERASE TYPE 11 DOMAIN-CONTAINING PROTEIN"/>
    <property type="match status" value="1"/>
</dbReference>
<comment type="caution">
    <text evidence="5">The sequence shown here is derived from an EMBL/GenBank/DDBJ whole genome shotgun (WGS) entry which is preliminary data.</text>
</comment>
<dbReference type="Gene3D" id="3.40.50.150">
    <property type="entry name" value="Vaccinia Virus protein VP39"/>
    <property type="match status" value="1"/>
</dbReference>
<dbReference type="EMBL" id="JACHGO010000005">
    <property type="protein sequence ID" value="MBB5143690.1"/>
    <property type="molecule type" value="Genomic_DNA"/>
</dbReference>
<reference evidence="5 6" key="1">
    <citation type="submission" date="2020-08" db="EMBL/GenBank/DDBJ databases">
        <title>Genomic Encyclopedia of Type Strains, Phase IV (KMG-IV): sequencing the most valuable type-strain genomes for metagenomic binning, comparative biology and taxonomic classification.</title>
        <authorList>
            <person name="Goeker M."/>
        </authorList>
    </citation>
    <scope>NUCLEOTIDE SEQUENCE [LARGE SCALE GENOMIC DNA]</scope>
    <source>
        <strain evidence="5 6">DSM 11275</strain>
    </source>
</reference>
<organism evidence="5 6">
    <name type="scientific">Desulfovibrio intestinalis</name>
    <dbReference type="NCBI Taxonomy" id="58621"/>
    <lineage>
        <taxon>Bacteria</taxon>
        <taxon>Pseudomonadati</taxon>
        <taxon>Thermodesulfobacteriota</taxon>
        <taxon>Desulfovibrionia</taxon>
        <taxon>Desulfovibrionales</taxon>
        <taxon>Desulfovibrionaceae</taxon>
        <taxon>Desulfovibrio</taxon>
    </lineage>
</organism>
<dbReference type="Proteomes" id="UP000539075">
    <property type="component" value="Unassembled WGS sequence"/>
</dbReference>
<dbReference type="InterPro" id="IPR051052">
    <property type="entry name" value="Diverse_substrate_MTase"/>
</dbReference>
<sequence length="216" mass="24026">MPLGIGCTFSLEGCMADSSERNTQRTRFFDAHACQWEERNYTPEKLVQVDHMVAGLALSNGMNILDVGCGEGVLQPFLRKHAGKDAQLFALDASKIMLQSVSTRFPDVQTFHAKAESMPLPDASIDVLVCFSAFPHFSDKPAAVKEFYRVLKNGGRAYVLHIDGREKLNALHDKHHAVEGDHLPCPTGMRLLFLEAGFAHTNADETANHYYFFAIK</sequence>
<name>A0A7W8FGD8_9BACT</name>
<accession>A0A7W8FGD8</accession>
<dbReference type="SUPFAM" id="SSF53335">
    <property type="entry name" value="S-adenosyl-L-methionine-dependent methyltransferases"/>
    <property type="match status" value="1"/>
</dbReference>
<dbReference type="CDD" id="cd02440">
    <property type="entry name" value="AdoMet_MTases"/>
    <property type="match status" value="1"/>
</dbReference>
<dbReference type="InterPro" id="IPR013216">
    <property type="entry name" value="Methyltransf_11"/>
</dbReference>
<dbReference type="PANTHER" id="PTHR44942">
    <property type="entry name" value="METHYLTRANSF_11 DOMAIN-CONTAINING PROTEIN"/>
    <property type="match status" value="1"/>
</dbReference>
<dbReference type="GO" id="GO:0032259">
    <property type="term" value="P:methylation"/>
    <property type="evidence" value="ECO:0007669"/>
    <property type="project" value="UniProtKB-KW"/>
</dbReference>
<comment type="similarity">
    <text evidence="1">Belongs to the methyltransferase superfamily.</text>
</comment>
<feature type="domain" description="Methyltransferase type 11" evidence="4">
    <location>
        <begin position="65"/>
        <end position="158"/>
    </location>
</feature>
<keyword evidence="6" id="KW-1185">Reference proteome</keyword>
<evidence type="ECO:0000256" key="1">
    <source>
        <dbReference type="ARBA" id="ARBA00008361"/>
    </source>
</evidence>
<dbReference type="Pfam" id="PF08241">
    <property type="entry name" value="Methyltransf_11"/>
    <property type="match status" value="1"/>
</dbReference>
<gene>
    <name evidence="5" type="ORF">HNQ38_001790</name>
</gene>
<keyword evidence="2 5" id="KW-0489">Methyltransferase</keyword>
<evidence type="ECO:0000313" key="6">
    <source>
        <dbReference type="Proteomes" id="UP000539075"/>
    </source>
</evidence>